<dbReference type="KEGG" id="nai:NECAME_17251"/>
<evidence type="ECO:0000313" key="1">
    <source>
        <dbReference type="EMBL" id="ETN84114.1"/>
    </source>
</evidence>
<dbReference type="Proteomes" id="UP000053676">
    <property type="component" value="Unassembled WGS sequence"/>
</dbReference>
<dbReference type="AlphaFoldDB" id="W2TR10"/>
<organism evidence="1 2">
    <name type="scientific">Necator americanus</name>
    <name type="common">Human hookworm</name>
    <dbReference type="NCBI Taxonomy" id="51031"/>
    <lineage>
        <taxon>Eukaryota</taxon>
        <taxon>Metazoa</taxon>
        <taxon>Ecdysozoa</taxon>
        <taxon>Nematoda</taxon>
        <taxon>Chromadorea</taxon>
        <taxon>Rhabditida</taxon>
        <taxon>Rhabditina</taxon>
        <taxon>Rhabditomorpha</taxon>
        <taxon>Strongyloidea</taxon>
        <taxon>Ancylostomatidae</taxon>
        <taxon>Bunostominae</taxon>
        <taxon>Necator</taxon>
    </lineage>
</organism>
<dbReference type="EMBL" id="KI658022">
    <property type="protein sequence ID" value="ETN84114.1"/>
    <property type="molecule type" value="Genomic_DNA"/>
</dbReference>
<name>W2TR10_NECAM</name>
<keyword evidence="2" id="KW-1185">Reference proteome</keyword>
<reference evidence="2" key="1">
    <citation type="journal article" date="2014" name="Nat. Genet.">
        <title>Genome of the human hookworm Necator americanus.</title>
        <authorList>
            <person name="Tang Y.T."/>
            <person name="Gao X."/>
            <person name="Rosa B.A."/>
            <person name="Abubucker S."/>
            <person name="Hallsworth-Pepin K."/>
            <person name="Martin J."/>
            <person name="Tyagi R."/>
            <person name="Heizer E."/>
            <person name="Zhang X."/>
            <person name="Bhonagiri-Palsikar V."/>
            <person name="Minx P."/>
            <person name="Warren W.C."/>
            <person name="Wang Q."/>
            <person name="Zhan B."/>
            <person name="Hotez P.J."/>
            <person name="Sternberg P.W."/>
            <person name="Dougall A."/>
            <person name="Gaze S.T."/>
            <person name="Mulvenna J."/>
            <person name="Sotillo J."/>
            <person name="Ranganathan S."/>
            <person name="Rabelo E.M."/>
            <person name="Wilson R.K."/>
            <person name="Felgner P.L."/>
            <person name="Bethony J."/>
            <person name="Hawdon J.M."/>
            <person name="Gasser R.B."/>
            <person name="Loukas A."/>
            <person name="Mitreva M."/>
        </authorList>
    </citation>
    <scope>NUCLEOTIDE SEQUENCE [LARGE SCALE GENOMIC DNA]</scope>
</reference>
<proteinExistence type="predicted"/>
<protein>
    <submittedName>
        <fullName evidence="1">Uncharacterized protein</fullName>
    </submittedName>
</protein>
<evidence type="ECO:0000313" key="2">
    <source>
        <dbReference type="Proteomes" id="UP000053676"/>
    </source>
</evidence>
<gene>
    <name evidence="1" type="ORF">NECAME_17251</name>
</gene>
<sequence length="98" mass="11468">MLPVETLLANSVMKLKTSVRVIPESYRDDNIRCKEIENHWRYGESHPLDERDTNFVLVTEFHKNLIKIEIDKNDNLSPMSPQAQVYLDQEHDAMEAVN</sequence>
<accession>W2TR10</accession>